<dbReference type="InterPro" id="IPR016024">
    <property type="entry name" value="ARM-type_fold"/>
</dbReference>
<keyword evidence="2" id="KW-1185">Reference proteome</keyword>
<dbReference type="GO" id="GO:0005815">
    <property type="term" value="C:microtubule organizing center"/>
    <property type="evidence" value="ECO:0007669"/>
    <property type="project" value="TreeGrafter"/>
</dbReference>
<dbReference type="Gene3D" id="1.25.10.10">
    <property type="entry name" value="Leucine-rich Repeat Variant"/>
    <property type="match status" value="1"/>
</dbReference>
<dbReference type="EMBL" id="LUCM01002730">
    <property type="protein sequence ID" value="KAA0196912.1"/>
    <property type="molecule type" value="Genomic_DNA"/>
</dbReference>
<dbReference type="OrthoDB" id="46159at2759"/>
<dbReference type="GO" id="GO:0072686">
    <property type="term" value="C:mitotic spindle"/>
    <property type="evidence" value="ECO:0007669"/>
    <property type="project" value="TreeGrafter"/>
</dbReference>
<dbReference type="Proteomes" id="UP000728185">
    <property type="component" value="Unassembled WGS sequence"/>
</dbReference>
<dbReference type="PANTHER" id="PTHR21567">
    <property type="entry name" value="CLASP"/>
    <property type="match status" value="1"/>
</dbReference>
<dbReference type="SUPFAM" id="SSF48371">
    <property type="entry name" value="ARM repeat"/>
    <property type="match status" value="1"/>
</dbReference>
<evidence type="ECO:0000313" key="1">
    <source>
        <dbReference type="EMBL" id="KAA0196912.1"/>
    </source>
</evidence>
<dbReference type="GO" id="GO:0090307">
    <property type="term" value="P:mitotic spindle assembly"/>
    <property type="evidence" value="ECO:0007669"/>
    <property type="project" value="TreeGrafter"/>
</dbReference>
<dbReference type="InterPro" id="IPR011989">
    <property type="entry name" value="ARM-like"/>
</dbReference>
<accession>A0A8E0S565</accession>
<dbReference type="AlphaFoldDB" id="A0A8E0S565"/>
<protein>
    <submittedName>
        <fullName evidence="1">CLIP-associating protein 2</fullName>
    </submittedName>
</protein>
<dbReference type="GO" id="GO:0005881">
    <property type="term" value="C:cytoplasmic microtubule"/>
    <property type="evidence" value="ECO:0007669"/>
    <property type="project" value="TreeGrafter"/>
</dbReference>
<organism evidence="1 2">
    <name type="scientific">Fasciolopsis buskii</name>
    <dbReference type="NCBI Taxonomy" id="27845"/>
    <lineage>
        <taxon>Eukaryota</taxon>
        <taxon>Metazoa</taxon>
        <taxon>Spiralia</taxon>
        <taxon>Lophotrochozoa</taxon>
        <taxon>Platyhelminthes</taxon>
        <taxon>Trematoda</taxon>
        <taxon>Digenea</taxon>
        <taxon>Plagiorchiida</taxon>
        <taxon>Echinostomata</taxon>
        <taxon>Echinostomatoidea</taxon>
        <taxon>Fasciolidae</taxon>
        <taxon>Fasciolopsis</taxon>
    </lineage>
</organism>
<gene>
    <name evidence="1" type="ORF">FBUS_07390</name>
</gene>
<dbReference type="GO" id="GO:0040001">
    <property type="term" value="P:establishment of mitotic spindle localization"/>
    <property type="evidence" value="ECO:0007669"/>
    <property type="project" value="TreeGrafter"/>
</dbReference>
<feature type="non-terminal residue" evidence="1">
    <location>
        <position position="412"/>
    </location>
</feature>
<dbReference type="GO" id="GO:0000776">
    <property type="term" value="C:kinetochore"/>
    <property type="evidence" value="ECO:0007669"/>
    <property type="project" value="TreeGrafter"/>
</dbReference>
<proteinExistence type="predicted"/>
<dbReference type="PANTHER" id="PTHR21567:SF9">
    <property type="entry name" value="CLIP-ASSOCIATING PROTEIN"/>
    <property type="match status" value="1"/>
</dbReference>
<sequence>GHGFAYRSVDQSDHALSPIDVGHSVYPTDDRNHMSPDTVNSLIRQASEGIQSLTCGISSGIPTPQRRVSETALLQSPVGGYSPRVESQLPQPSGRVDSTTAVLRTMQPSNIITSPGAVQPPMIEPTPVSNSYATPPGLLGVDQSQYLPGQQTRANKFEVCDTIRSHCFPHRSIMLPHLIHSLVRSLVPVFVCAGPKLKKPVIGYQTLRKIREMPPEDIMSEILQELSNHNERHEQRKGCMLKLIKLLRDGVIQDWDEYFKPTLLILLETLGDDGTETRALALKVLQELVRTKPELFHEFACLFVIKVLEACRDGEKTVNRAAEECSKIVAQCLPSDLCLSVLTPLINDWSLQINLPAVKMQEQVVRNAPESLVNQVVDTIIPGLIVKRLLKLYIDREQTSSANSHESLGARS</sequence>
<dbReference type="GO" id="GO:0008017">
    <property type="term" value="F:microtubule binding"/>
    <property type="evidence" value="ECO:0007669"/>
    <property type="project" value="TreeGrafter"/>
</dbReference>
<dbReference type="GO" id="GO:0005876">
    <property type="term" value="C:spindle microtubule"/>
    <property type="evidence" value="ECO:0007669"/>
    <property type="project" value="TreeGrafter"/>
</dbReference>
<comment type="caution">
    <text evidence="1">The sequence shown here is derived from an EMBL/GenBank/DDBJ whole genome shotgun (WGS) entry which is preliminary data.</text>
</comment>
<dbReference type="GO" id="GO:0045180">
    <property type="term" value="C:basal cortex"/>
    <property type="evidence" value="ECO:0007669"/>
    <property type="project" value="TreeGrafter"/>
</dbReference>
<reference evidence="1" key="1">
    <citation type="submission" date="2019-05" db="EMBL/GenBank/DDBJ databases">
        <title>Annotation for the trematode Fasciolopsis buski.</title>
        <authorList>
            <person name="Choi Y.-J."/>
        </authorList>
    </citation>
    <scope>NUCLEOTIDE SEQUENCE</scope>
    <source>
        <strain evidence="1">HT</strain>
        <tissue evidence="1">Whole worm</tissue>
    </source>
</reference>
<name>A0A8E0S565_9TREM</name>
<evidence type="ECO:0000313" key="2">
    <source>
        <dbReference type="Proteomes" id="UP000728185"/>
    </source>
</evidence>